<dbReference type="EMBL" id="CAKKNE010000003">
    <property type="protein sequence ID" value="CAH0370609.1"/>
    <property type="molecule type" value="Genomic_DNA"/>
</dbReference>
<dbReference type="Gene3D" id="1.25.40.10">
    <property type="entry name" value="Tetratricopeptide repeat domain"/>
    <property type="match status" value="1"/>
</dbReference>
<comment type="caution">
    <text evidence="1">The sequence shown here is derived from an EMBL/GenBank/DDBJ whole genome shotgun (WGS) entry which is preliminary data.</text>
</comment>
<dbReference type="SUPFAM" id="SSF48452">
    <property type="entry name" value="TPR-like"/>
    <property type="match status" value="1"/>
</dbReference>
<dbReference type="AlphaFoldDB" id="A0A8J2SQ45"/>
<protein>
    <submittedName>
        <fullName evidence="1">Uncharacterized protein</fullName>
    </submittedName>
</protein>
<reference evidence="1" key="1">
    <citation type="submission" date="2021-11" db="EMBL/GenBank/DDBJ databases">
        <authorList>
            <consortium name="Genoscope - CEA"/>
            <person name="William W."/>
        </authorList>
    </citation>
    <scope>NUCLEOTIDE SEQUENCE</scope>
</reference>
<proteinExistence type="predicted"/>
<sequence>KSYVGRPEGDWARGMAINQLGNGLAFASHHEGALSVRRAELAMLQRLDAPEHEILIAQSNISNTYHSLGRHEENMHIRRVVHWGFSTLLGEEHELTLHTATCYATTLTKLKHFEESRSLMRKMIPVSRRVLGEVHRITLTTRYCYGEALYTNPGATLDDLREAVATLEDTERTVRRVFGNTH</sequence>
<organism evidence="1 2">
    <name type="scientific">Pelagomonas calceolata</name>
    <dbReference type="NCBI Taxonomy" id="35677"/>
    <lineage>
        <taxon>Eukaryota</taxon>
        <taxon>Sar</taxon>
        <taxon>Stramenopiles</taxon>
        <taxon>Ochrophyta</taxon>
        <taxon>Pelagophyceae</taxon>
        <taxon>Pelagomonadales</taxon>
        <taxon>Pelagomonadaceae</taxon>
        <taxon>Pelagomonas</taxon>
    </lineage>
</organism>
<name>A0A8J2SQ45_9STRA</name>
<accession>A0A8J2SQ45</accession>
<evidence type="ECO:0000313" key="2">
    <source>
        <dbReference type="Proteomes" id="UP000789595"/>
    </source>
</evidence>
<evidence type="ECO:0000313" key="1">
    <source>
        <dbReference type="EMBL" id="CAH0370609.1"/>
    </source>
</evidence>
<keyword evidence="2" id="KW-1185">Reference proteome</keyword>
<dbReference type="InterPro" id="IPR011990">
    <property type="entry name" value="TPR-like_helical_dom_sf"/>
</dbReference>
<feature type="non-terminal residue" evidence="1">
    <location>
        <position position="182"/>
    </location>
</feature>
<dbReference type="Proteomes" id="UP000789595">
    <property type="component" value="Unassembled WGS sequence"/>
</dbReference>
<feature type="non-terminal residue" evidence="1">
    <location>
        <position position="1"/>
    </location>
</feature>
<dbReference type="Pfam" id="PF13374">
    <property type="entry name" value="TPR_10"/>
    <property type="match status" value="1"/>
</dbReference>
<gene>
    <name evidence="1" type="ORF">PECAL_3P05050</name>
</gene>